<dbReference type="CDD" id="cd04278">
    <property type="entry name" value="ZnMc_MMP"/>
    <property type="match status" value="1"/>
</dbReference>
<dbReference type="InterPro" id="IPR002477">
    <property type="entry name" value="Peptidoglycan-bd-like"/>
</dbReference>
<name>A0A6A6M4L6_HEVBR</name>
<evidence type="ECO:0000256" key="6">
    <source>
        <dbReference type="ARBA" id="ARBA00022833"/>
    </source>
</evidence>
<feature type="binding site" evidence="10">
    <location>
        <position position="234"/>
    </location>
    <ligand>
        <name>Ca(2+)</name>
        <dbReference type="ChEBI" id="CHEBI:29108"/>
        <label>3</label>
    </ligand>
</feature>
<dbReference type="InterPro" id="IPR021158">
    <property type="entry name" value="Pept_M10A_Zn_BS"/>
</dbReference>
<keyword evidence="3 10" id="KW-0479">Metal-binding</keyword>
<dbReference type="InterPro" id="IPR001818">
    <property type="entry name" value="Pept_M10_metallopeptidase"/>
</dbReference>
<dbReference type="GO" id="GO:0006508">
    <property type="term" value="P:proteolysis"/>
    <property type="evidence" value="ECO:0007669"/>
    <property type="project" value="UniProtKB-KW"/>
</dbReference>
<evidence type="ECO:0000256" key="8">
    <source>
        <dbReference type="ARBA" id="ARBA00023145"/>
    </source>
</evidence>
<evidence type="ECO:0000256" key="7">
    <source>
        <dbReference type="ARBA" id="ARBA00023049"/>
    </source>
</evidence>
<dbReference type="SMART" id="SM00235">
    <property type="entry name" value="ZnMc"/>
    <property type="match status" value="1"/>
</dbReference>
<feature type="binding site" evidence="10">
    <location>
        <position position="257"/>
    </location>
    <ligand>
        <name>Zn(2+)</name>
        <dbReference type="ChEBI" id="CHEBI:29105"/>
        <label>2</label>
        <note>catalytic</note>
    </ligand>
</feature>
<keyword evidence="7" id="KW-0482">Metalloprotease</keyword>
<keyword evidence="10" id="KW-0106">Calcium</keyword>
<sequence>MPCKVSHLLVVFLLFSIQFSISQSITLKFDGQPFKFFQNIEQVHKGQTVAGLIEVKKFLIRFGYYPNPDHVNHLNNNFDDHLESALKAYQNFYHLKVTGSLDSDTIKRMMIPRCGVPDLTNFTSLNQSRNSNIGLLYAYPNGKPKWHKFNLSYSFLPNVPNTPDVKAAFAEAFVSWKIVSQFNFHRAAAGEAANLVIGFYTGAHGDGFPFDGPGKILAHSFYPPDGRSHYDATENWSTHPAKDQMDYESVALHEIGHLLGLAHSQDPNAVMYPTIAPGAIKRDLALDDVKGIQALYPL</sequence>
<feature type="binding site" evidence="10">
    <location>
        <position position="231"/>
    </location>
    <ligand>
        <name>Ca(2+)</name>
        <dbReference type="ChEBI" id="CHEBI:29108"/>
        <label>3</label>
    </ligand>
</feature>
<feature type="binding site" evidence="10">
    <location>
        <position position="253"/>
    </location>
    <ligand>
        <name>Zn(2+)</name>
        <dbReference type="ChEBI" id="CHEBI:29105"/>
        <label>2</label>
        <note>catalytic</note>
    </ligand>
</feature>
<feature type="binding site" evidence="10">
    <location>
        <position position="206"/>
    </location>
    <ligand>
        <name>Zn(2+)</name>
        <dbReference type="ChEBI" id="CHEBI:29105"/>
        <label>1</label>
    </ligand>
</feature>
<dbReference type="SUPFAM" id="SSF55486">
    <property type="entry name" value="Metalloproteases ('zincins'), catalytic domain"/>
    <property type="match status" value="1"/>
</dbReference>
<dbReference type="PRINTS" id="PR00138">
    <property type="entry name" value="MATRIXIN"/>
</dbReference>
<dbReference type="InterPro" id="IPR021190">
    <property type="entry name" value="Pept_M10A"/>
</dbReference>
<dbReference type="SUPFAM" id="SSF47090">
    <property type="entry name" value="PGBD-like"/>
    <property type="match status" value="1"/>
</dbReference>
<feature type="active site" evidence="9">
    <location>
        <position position="254"/>
    </location>
</feature>
<keyword evidence="8" id="KW-0865">Zymogen</keyword>
<dbReference type="PROSITE" id="PS00546">
    <property type="entry name" value="CYSTEINE_SWITCH"/>
    <property type="match status" value="1"/>
</dbReference>
<feature type="binding site" evidence="10">
    <location>
        <position position="212"/>
    </location>
    <ligand>
        <name>Ca(2+)</name>
        <dbReference type="ChEBI" id="CHEBI:29108"/>
        <label>3</label>
    </ligand>
</feature>
<feature type="binding site" evidence="10">
    <location>
        <position position="263"/>
    </location>
    <ligand>
        <name>Zn(2+)</name>
        <dbReference type="ChEBI" id="CHEBI:29105"/>
        <label>2</label>
        <note>catalytic</note>
    </ligand>
</feature>
<dbReference type="PANTHER" id="PTHR10201:SF268">
    <property type="entry name" value="PEPTIDASE METALLOPEPTIDASE DOMAIN-CONTAINING PROTEIN"/>
    <property type="match status" value="1"/>
</dbReference>
<dbReference type="EMBL" id="JAAGAX010000007">
    <property type="protein sequence ID" value="KAF2308631.1"/>
    <property type="molecule type" value="Genomic_DNA"/>
</dbReference>
<protein>
    <recommendedName>
        <fullName evidence="12">Peptidase metallopeptidase domain-containing protein</fullName>
    </recommendedName>
</protein>
<feature type="binding site" evidence="10">
    <location>
        <position position="219"/>
    </location>
    <ligand>
        <name>Zn(2+)</name>
        <dbReference type="ChEBI" id="CHEBI:29105"/>
        <label>1</label>
    </ligand>
</feature>
<evidence type="ECO:0000256" key="3">
    <source>
        <dbReference type="ARBA" id="ARBA00022723"/>
    </source>
</evidence>
<comment type="caution">
    <text evidence="14">The sequence shown here is derived from an EMBL/GenBank/DDBJ whole genome shotgun (WGS) entry which is preliminary data.</text>
</comment>
<feature type="binding site" evidence="10">
    <location>
        <position position="271"/>
    </location>
    <ligand>
        <name>Zn(2+)</name>
        <dbReference type="ChEBI" id="CHEBI:29105"/>
        <label>2</label>
        <note>catalytic</note>
    </ligand>
</feature>
<feature type="binding site" evidence="10">
    <location>
        <position position="234"/>
    </location>
    <ligand>
        <name>Ca(2+)</name>
        <dbReference type="ChEBI" id="CHEBI:29108"/>
        <label>1</label>
    </ligand>
</feature>
<evidence type="ECO:0000256" key="1">
    <source>
        <dbReference type="ARBA" id="ARBA00009614"/>
    </source>
</evidence>
<feature type="chain" id="PRO_5033875726" description="Peptidase metallopeptidase domain-containing protein" evidence="11">
    <location>
        <begin position="23"/>
        <end position="298"/>
    </location>
</feature>
<comment type="similarity">
    <text evidence="1">Belongs to the peptidase M10A family. Matrix metalloproteinases (MMPs) subfamily.</text>
</comment>
<feature type="binding site" evidence="10">
    <location>
        <position position="204"/>
    </location>
    <ligand>
        <name>Zn(2+)</name>
        <dbReference type="ChEBI" id="CHEBI:29105"/>
        <label>1</label>
    </ligand>
</feature>
<dbReference type="AlphaFoldDB" id="A0A6A6M4L6"/>
<dbReference type="PANTHER" id="PTHR10201">
    <property type="entry name" value="MATRIX METALLOPROTEINASE"/>
    <property type="match status" value="1"/>
</dbReference>
<dbReference type="GO" id="GO:0031012">
    <property type="term" value="C:extracellular matrix"/>
    <property type="evidence" value="ECO:0007669"/>
    <property type="project" value="InterPro"/>
</dbReference>
<accession>A0A6A6M4L6</accession>
<feature type="signal peptide" evidence="11">
    <location>
        <begin position="1"/>
        <end position="22"/>
    </location>
</feature>
<evidence type="ECO:0000256" key="11">
    <source>
        <dbReference type="SAM" id="SignalP"/>
    </source>
</evidence>
<dbReference type="InterPro" id="IPR033739">
    <property type="entry name" value="M10A_MMP"/>
</dbReference>
<dbReference type="InterPro" id="IPR024079">
    <property type="entry name" value="MetalloPept_cat_dom_sf"/>
</dbReference>
<evidence type="ECO:0000256" key="10">
    <source>
        <dbReference type="PIRSR" id="PIRSR621190-2"/>
    </source>
</evidence>
<dbReference type="Gene3D" id="3.40.390.10">
    <property type="entry name" value="Collagenase (Catalytic Domain)"/>
    <property type="match status" value="1"/>
</dbReference>
<evidence type="ECO:0000256" key="5">
    <source>
        <dbReference type="ARBA" id="ARBA00022801"/>
    </source>
</evidence>
<evidence type="ECO:0000259" key="12">
    <source>
        <dbReference type="SMART" id="SM00235"/>
    </source>
</evidence>
<feature type="binding site" evidence="10">
    <location>
        <position position="229"/>
    </location>
    <ligand>
        <name>Zn(2+)</name>
        <dbReference type="ChEBI" id="CHEBI:29105"/>
        <label>1</label>
    </ligand>
</feature>
<keyword evidence="6 10" id="KW-0862">Zinc</keyword>
<feature type="binding site" description="in inhibited form" evidence="10">
    <location>
        <position position="114"/>
    </location>
    <ligand>
        <name>Zn(2+)</name>
        <dbReference type="ChEBI" id="CHEBI:29105"/>
        <label>2</label>
        <note>catalytic</note>
    </ligand>
</feature>
<dbReference type="InterPro" id="IPR036365">
    <property type="entry name" value="PGBD-like_sf"/>
</dbReference>
<keyword evidence="15" id="KW-1185">Reference proteome</keyword>
<dbReference type="GO" id="GO:0004222">
    <property type="term" value="F:metalloendopeptidase activity"/>
    <property type="evidence" value="ECO:0007669"/>
    <property type="project" value="InterPro"/>
</dbReference>
<dbReference type="InterPro" id="IPR006026">
    <property type="entry name" value="Peptidase_Metallo"/>
</dbReference>
<dbReference type="GO" id="GO:0030198">
    <property type="term" value="P:extracellular matrix organization"/>
    <property type="evidence" value="ECO:0007669"/>
    <property type="project" value="TreeGrafter"/>
</dbReference>
<organism evidence="14 15">
    <name type="scientific">Hevea brasiliensis</name>
    <name type="common">Para rubber tree</name>
    <name type="synonym">Siphonia brasiliensis</name>
    <dbReference type="NCBI Taxonomy" id="3981"/>
    <lineage>
        <taxon>Eukaryota</taxon>
        <taxon>Viridiplantae</taxon>
        <taxon>Streptophyta</taxon>
        <taxon>Embryophyta</taxon>
        <taxon>Tracheophyta</taxon>
        <taxon>Spermatophyta</taxon>
        <taxon>Magnoliopsida</taxon>
        <taxon>eudicotyledons</taxon>
        <taxon>Gunneridae</taxon>
        <taxon>Pentapetalae</taxon>
        <taxon>rosids</taxon>
        <taxon>fabids</taxon>
        <taxon>Malpighiales</taxon>
        <taxon>Euphorbiaceae</taxon>
        <taxon>Crotonoideae</taxon>
        <taxon>Micrandreae</taxon>
        <taxon>Hevea</taxon>
    </lineage>
</organism>
<dbReference type="GO" id="GO:0008270">
    <property type="term" value="F:zinc ion binding"/>
    <property type="evidence" value="ECO:0007669"/>
    <property type="project" value="InterPro"/>
</dbReference>
<dbReference type="Pfam" id="PF01471">
    <property type="entry name" value="PG_binding_1"/>
    <property type="match status" value="1"/>
</dbReference>
<gene>
    <name evidence="13" type="ORF">GH714_011521</name>
    <name evidence="14" type="ORF">GH714_011541</name>
</gene>
<evidence type="ECO:0000256" key="2">
    <source>
        <dbReference type="ARBA" id="ARBA00022670"/>
    </source>
</evidence>
<dbReference type="GO" id="GO:0030574">
    <property type="term" value="P:collagen catabolic process"/>
    <property type="evidence" value="ECO:0007669"/>
    <property type="project" value="TreeGrafter"/>
</dbReference>
<keyword evidence="5" id="KW-0378">Hydrolase</keyword>
<reference evidence="14 15" key="1">
    <citation type="journal article" date="2020" name="Mol. Plant">
        <title>The Chromosome-Based Rubber Tree Genome Provides New Insights into Spurge Genome Evolution and Rubber Biosynthesis.</title>
        <authorList>
            <person name="Liu J."/>
            <person name="Shi C."/>
            <person name="Shi C.C."/>
            <person name="Li W."/>
            <person name="Zhang Q.J."/>
            <person name="Zhang Y."/>
            <person name="Li K."/>
            <person name="Lu H.F."/>
            <person name="Shi C."/>
            <person name="Zhu S.T."/>
            <person name="Xiao Z.Y."/>
            <person name="Nan H."/>
            <person name="Yue Y."/>
            <person name="Zhu X.G."/>
            <person name="Wu Y."/>
            <person name="Hong X.N."/>
            <person name="Fan G.Y."/>
            <person name="Tong Y."/>
            <person name="Zhang D."/>
            <person name="Mao C.L."/>
            <person name="Liu Y.L."/>
            <person name="Hao S.J."/>
            <person name="Liu W.Q."/>
            <person name="Lv M.Q."/>
            <person name="Zhang H.B."/>
            <person name="Liu Y."/>
            <person name="Hu-Tang G.R."/>
            <person name="Wang J.P."/>
            <person name="Wang J.H."/>
            <person name="Sun Y.H."/>
            <person name="Ni S.B."/>
            <person name="Chen W.B."/>
            <person name="Zhang X.C."/>
            <person name="Jiao Y.N."/>
            <person name="Eichler E.E."/>
            <person name="Li G.H."/>
            <person name="Liu X."/>
            <person name="Gao L.Z."/>
        </authorList>
    </citation>
    <scope>NUCLEOTIDE SEQUENCE [LARGE SCALE GENOMIC DNA]</scope>
    <source>
        <strain evidence="15">cv. GT1</strain>
        <tissue evidence="14">Leaf</tissue>
    </source>
</reference>
<proteinExistence type="inferred from homology"/>
<evidence type="ECO:0000313" key="13">
    <source>
        <dbReference type="EMBL" id="KAF2308628.1"/>
    </source>
</evidence>
<comment type="cofactor">
    <cofactor evidence="10">
        <name>Zn(2+)</name>
        <dbReference type="ChEBI" id="CHEBI:29105"/>
    </cofactor>
    <text evidence="10">Binds 2 Zn(2+) ions per subunit.</text>
</comment>
<comment type="cofactor">
    <cofactor evidence="10">
        <name>Ca(2+)</name>
        <dbReference type="ChEBI" id="CHEBI:29108"/>
    </cofactor>
    <text evidence="10">Can bind about 5 Ca(2+) ions per subunit.</text>
</comment>
<feature type="binding site" evidence="10">
    <location>
        <position position="211"/>
    </location>
    <ligand>
        <name>Ca(2+)</name>
        <dbReference type="ChEBI" id="CHEBI:29108"/>
        <label>3</label>
    </ligand>
</feature>
<dbReference type="Pfam" id="PF00413">
    <property type="entry name" value="Peptidase_M10"/>
    <property type="match status" value="1"/>
</dbReference>
<keyword evidence="4 11" id="KW-0732">Signal</keyword>
<dbReference type="Proteomes" id="UP000467840">
    <property type="component" value="Chromosome 17"/>
</dbReference>
<keyword evidence="2" id="KW-0645">Protease</keyword>
<feature type="domain" description="Peptidase metallopeptidase" evidence="12">
    <location>
        <begin position="142"/>
        <end position="298"/>
    </location>
</feature>
<evidence type="ECO:0000313" key="14">
    <source>
        <dbReference type="EMBL" id="KAF2308631.1"/>
    </source>
</evidence>
<dbReference type="EMBL" id="JAAGAX010000007">
    <property type="protein sequence ID" value="KAF2308628.1"/>
    <property type="molecule type" value="Genomic_DNA"/>
</dbReference>
<evidence type="ECO:0000256" key="9">
    <source>
        <dbReference type="PIRSR" id="PIRSR621190-1"/>
    </source>
</evidence>
<evidence type="ECO:0000256" key="4">
    <source>
        <dbReference type="ARBA" id="ARBA00022729"/>
    </source>
</evidence>
<evidence type="ECO:0000313" key="15">
    <source>
        <dbReference type="Proteomes" id="UP000467840"/>
    </source>
</evidence>